<evidence type="ECO:0000256" key="1">
    <source>
        <dbReference type="SAM" id="MobiDB-lite"/>
    </source>
</evidence>
<evidence type="ECO:0000313" key="3">
    <source>
        <dbReference type="Proteomes" id="UP000234342"/>
    </source>
</evidence>
<dbReference type="EMBL" id="FXZE01000009">
    <property type="protein sequence ID" value="SMX89197.1"/>
    <property type="molecule type" value="Genomic_DNA"/>
</dbReference>
<protein>
    <submittedName>
        <fullName evidence="2">Uncharacterized protein</fullName>
    </submittedName>
</protein>
<sequence>MTSLLPETAAPPTDAAPLPDIPLRTEGTPWLKLSLLSPDATVADITAVLDLVRATGIGNLAGQHLESTTLEGGDA</sequence>
<reference evidence="3" key="1">
    <citation type="submission" date="2017-03" db="EMBL/GenBank/DDBJ databases">
        <authorList>
            <person name="Monnet C."/>
        </authorList>
    </citation>
    <scope>NUCLEOTIDE SEQUENCE [LARGE SCALE GENOMIC DNA]</scope>
    <source>
        <strain evidence="3">P10</strain>
    </source>
</reference>
<accession>A0A2H1JNY3</accession>
<dbReference type="RefSeq" id="WP_101620894.1">
    <property type="nucleotide sequence ID" value="NZ_FXZE01000009.1"/>
</dbReference>
<keyword evidence="3" id="KW-1185">Reference proteome</keyword>
<dbReference type="AlphaFoldDB" id="A0A2H1JNY3"/>
<gene>
    <name evidence="2" type="ORF">BANT10_02219</name>
</gene>
<dbReference type="Proteomes" id="UP000234342">
    <property type="component" value="Unassembled WGS sequence"/>
</dbReference>
<feature type="region of interest" description="Disordered" evidence="1">
    <location>
        <begin position="1"/>
        <end position="22"/>
    </location>
</feature>
<evidence type="ECO:0000313" key="2">
    <source>
        <dbReference type="EMBL" id="SMX89197.1"/>
    </source>
</evidence>
<proteinExistence type="predicted"/>
<name>A0A2H1JNY3_9MICO</name>
<organism evidence="2 3">
    <name type="scientific">Brevibacterium antiquum</name>
    <dbReference type="NCBI Taxonomy" id="234835"/>
    <lineage>
        <taxon>Bacteria</taxon>
        <taxon>Bacillati</taxon>
        <taxon>Actinomycetota</taxon>
        <taxon>Actinomycetes</taxon>
        <taxon>Micrococcales</taxon>
        <taxon>Brevibacteriaceae</taxon>
        <taxon>Brevibacterium</taxon>
    </lineage>
</organism>